<feature type="signal peptide" evidence="2">
    <location>
        <begin position="1"/>
        <end position="19"/>
    </location>
</feature>
<dbReference type="Proteomes" id="UP000009058">
    <property type="component" value="Chromosome 7"/>
</dbReference>
<accession>G4NJ36</accession>
<dbReference type="OMA" id="ITLSMRW"/>
<protein>
    <recommendedName>
        <fullName evidence="3">CREG-like beta-barrel domain-containing protein</fullName>
    </recommendedName>
</protein>
<keyword evidence="5" id="KW-1185">Reference proteome</keyword>
<dbReference type="KEGG" id="mgr:MGG_02758"/>
<dbReference type="EMBL" id="CM001237">
    <property type="protein sequence ID" value="EHA46252.1"/>
    <property type="molecule type" value="Genomic_DNA"/>
</dbReference>
<evidence type="ECO:0000259" key="3">
    <source>
        <dbReference type="Pfam" id="PF13883"/>
    </source>
</evidence>
<gene>
    <name evidence="4" type="ORF">MGG_02758</name>
</gene>
<organism evidence="4 5">
    <name type="scientific">Pyricularia oryzae (strain 70-15 / ATCC MYA-4617 / FGSC 8958)</name>
    <name type="common">Rice blast fungus</name>
    <name type="synonym">Magnaporthe oryzae</name>
    <dbReference type="NCBI Taxonomy" id="242507"/>
    <lineage>
        <taxon>Eukaryota</taxon>
        <taxon>Fungi</taxon>
        <taxon>Dikarya</taxon>
        <taxon>Ascomycota</taxon>
        <taxon>Pezizomycotina</taxon>
        <taxon>Sordariomycetes</taxon>
        <taxon>Sordariomycetidae</taxon>
        <taxon>Magnaporthales</taxon>
        <taxon>Pyriculariaceae</taxon>
        <taxon>Pyricularia</taxon>
    </lineage>
</organism>
<dbReference type="PANTHER" id="PTHR37273">
    <property type="entry name" value="CHROMOSOME 8, WHOLE GENOME SHOTGUN SEQUENCE"/>
    <property type="match status" value="1"/>
</dbReference>
<dbReference type="AlphaFoldDB" id="G4NJ36"/>
<dbReference type="GeneID" id="2682763"/>
<keyword evidence="2" id="KW-0732">Signal</keyword>
<dbReference type="HOGENOM" id="CLU_056802_1_0_1"/>
<evidence type="ECO:0000313" key="5">
    <source>
        <dbReference type="Proteomes" id="UP000009058"/>
    </source>
</evidence>
<dbReference type="Pfam" id="PF13883">
    <property type="entry name" value="CREG_beta-barrel"/>
    <property type="match status" value="1"/>
</dbReference>
<dbReference type="SMR" id="G4NJ36"/>
<feature type="chain" id="PRO_5003466406" description="CREG-like beta-barrel domain-containing protein" evidence="2">
    <location>
        <begin position="20"/>
        <end position="285"/>
    </location>
</feature>
<dbReference type="PANTHER" id="PTHR37273:SF1">
    <property type="entry name" value="ADL397C-AP"/>
    <property type="match status" value="1"/>
</dbReference>
<reference evidence="4 5" key="1">
    <citation type="journal article" date="2005" name="Nature">
        <title>The genome sequence of the rice blast fungus Magnaporthe grisea.</title>
        <authorList>
            <person name="Dean R.A."/>
            <person name="Talbot N.J."/>
            <person name="Ebbole D.J."/>
            <person name="Farman M.L."/>
            <person name="Mitchell T.K."/>
            <person name="Orbach M.J."/>
            <person name="Thon M."/>
            <person name="Kulkarni R."/>
            <person name="Xu J.R."/>
            <person name="Pan H."/>
            <person name="Read N.D."/>
            <person name="Lee Y.H."/>
            <person name="Carbone I."/>
            <person name="Brown D."/>
            <person name="Oh Y.Y."/>
            <person name="Donofrio N."/>
            <person name="Jeong J.S."/>
            <person name="Soanes D.M."/>
            <person name="Djonovic S."/>
            <person name="Kolomiets E."/>
            <person name="Rehmeyer C."/>
            <person name="Li W."/>
            <person name="Harding M."/>
            <person name="Kim S."/>
            <person name="Lebrun M.H."/>
            <person name="Bohnert H."/>
            <person name="Coughlan S."/>
            <person name="Butler J."/>
            <person name="Calvo S."/>
            <person name="Ma L.J."/>
            <person name="Nicol R."/>
            <person name="Purcell S."/>
            <person name="Nusbaum C."/>
            <person name="Galagan J.E."/>
            <person name="Birren B.W."/>
        </authorList>
    </citation>
    <scope>NUCLEOTIDE SEQUENCE [LARGE SCALE GENOMIC DNA]</scope>
    <source>
        <strain evidence="5">70-15 / ATCC MYA-4617 / FGSC 8958</strain>
    </source>
</reference>
<dbReference type="eggNOG" id="ENOG502RDU8">
    <property type="taxonomic scope" value="Eukaryota"/>
</dbReference>
<sequence length="285" mass="31042">MKLSGILLLLASSAANAAATPGSGGPPPPPNPAYLFSNPPASDSSTRIPTSRESAAMARRILALTPLATFSTVFPASQSHPEVAGIPIGMNDYVADCEEGGDPTILSLKIGTSFRNVAHGSNISLALAWVPPYPPSRRIKSMSWASSLLSFFGVGGSAEEERPDTVPYSAANLPRFSLMGYLERIEPAKHLSVAACYVNTHPDAKYWLPGNPIHEAEWVRLVVTKVYWVGGFGDRAYIGWIPVEEWKDVTREEWESLRLPGEKPGWKEWSTRELADFTDLPQPRL</sequence>
<dbReference type="RefSeq" id="XP_003720995.1">
    <property type="nucleotide sequence ID" value="XM_003720947.1"/>
</dbReference>
<dbReference type="Gene3D" id="2.30.110.10">
    <property type="entry name" value="Electron Transport, Fmn-binding Protein, Chain A"/>
    <property type="match status" value="1"/>
</dbReference>
<proteinExistence type="predicted"/>
<dbReference type="OrthoDB" id="2138282at2759"/>
<evidence type="ECO:0000256" key="1">
    <source>
        <dbReference type="SAM" id="MobiDB-lite"/>
    </source>
</evidence>
<feature type="region of interest" description="Disordered" evidence="1">
    <location>
        <begin position="17"/>
        <end position="50"/>
    </location>
</feature>
<dbReference type="InterPro" id="IPR012349">
    <property type="entry name" value="Split_barrel_FMN-bd"/>
</dbReference>
<evidence type="ECO:0000313" key="4">
    <source>
        <dbReference type="EMBL" id="EHA46252.1"/>
    </source>
</evidence>
<feature type="compositionally biased region" description="Polar residues" evidence="1">
    <location>
        <begin position="41"/>
        <end position="50"/>
    </location>
</feature>
<dbReference type="VEuPathDB" id="FungiDB:MGG_02758"/>
<dbReference type="STRING" id="242507.G4NJ36"/>
<feature type="domain" description="CREG-like beta-barrel" evidence="3">
    <location>
        <begin position="49"/>
        <end position="246"/>
    </location>
</feature>
<dbReference type="SUPFAM" id="SSF50475">
    <property type="entry name" value="FMN-binding split barrel"/>
    <property type="match status" value="1"/>
</dbReference>
<dbReference type="InterPro" id="IPR055343">
    <property type="entry name" value="CREG_beta-barrel"/>
</dbReference>
<dbReference type="InParanoid" id="G4NJ36"/>
<reference key="2">
    <citation type="submission" date="2011-05" db="EMBL/GenBank/DDBJ databases">
        <title>The Genome Sequence of Magnaporthe oryzae 70-15.</title>
        <authorList>
            <consortium name="The Broad Institute Genome Sequencing Platform"/>
            <person name="Ma L.-J."/>
            <person name="Dead R."/>
            <person name="Young S.K."/>
            <person name="Zeng Q."/>
            <person name="Gargeya S."/>
            <person name="Fitzgerald M."/>
            <person name="Haas B."/>
            <person name="Abouelleil A."/>
            <person name="Alvarado L."/>
            <person name="Arachchi H.M."/>
            <person name="Berlin A."/>
            <person name="Brown A."/>
            <person name="Chapman S.B."/>
            <person name="Chen Z."/>
            <person name="Dunbar C."/>
            <person name="Freedman E."/>
            <person name="Gearin G."/>
            <person name="Gellesch M."/>
            <person name="Goldberg J."/>
            <person name="Griggs A."/>
            <person name="Gujja S."/>
            <person name="Heiman D."/>
            <person name="Howarth C."/>
            <person name="Larson L."/>
            <person name="Lui A."/>
            <person name="MacDonald P.J.P."/>
            <person name="Mehta T."/>
            <person name="Montmayeur A."/>
            <person name="Murphy C."/>
            <person name="Neiman D."/>
            <person name="Pearson M."/>
            <person name="Priest M."/>
            <person name="Roberts A."/>
            <person name="Saif S."/>
            <person name="Shea T."/>
            <person name="Shenoy N."/>
            <person name="Sisk P."/>
            <person name="Stolte C."/>
            <person name="Sykes S."/>
            <person name="Yandava C."/>
            <person name="Wortman J."/>
            <person name="Nusbaum C."/>
            <person name="Birren B."/>
        </authorList>
    </citation>
    <scope>NUCLEOTIDE SEQUENCE</scope>
    <source>
        <strain>70-15</strain>
    </source>
</reference>
<evidence type="ECO:0000256" key="2">
    <source>
        <dbReference type="SAM" id="SignalP"/>
    </source>
</evidence>
<name>G4NJ36_PYRO7</name>